<dbReference type="AlphaFoldDB" id="A0A0N9W0K2"/>
<organism evidence="9 10">
    <name type="scientific">Acinetobacter equi</name>
    <dbReference type="NCBI Taxonomy" id="1324350"/>
    <lineage>
        <taxon>Bacteria</taxon>
        <taxon>Pseudomonadati</taxon>
        <taxon>Pseudomonadota</taxon>
        <taxon>Gammaproteobacteria</taxon>
        <taxon>Moraxellales</taxon>
        <taxon>Moraxellaceae</taxon>
        <taxon>Acinetobacter</taxon>
    </lineage>
</organism>
<evidence type="ECO:0000256" key="7">
    <source>
        <dbReference type="ARBA" id="ARBA00023214"/>
    </source>
</evidence>
<keyword evidence="3 8" id="KW-0812">Transmembrane</keyword>
<dbReference type="OrthoDB" id="9767361at2"/>
<comment type="subcellular location">
    <subcellularLocation>
        <location evidence="1">Membrane</location>
        <topology evidence="1">Multi-pass membrane protein</topology>
    </subcellularLocation>
</comment>
<evidence type="ECO:0000256" key="6">
    <source>
        <dbReference type="ARBA" id="ARBA00023136"/>
    </source>
</evidence>
<keyword evidence="5" id="KW-0406">Ion transport</keyword>
<evidence type="ECO:0000256" key="8">
    <source>
        <dbReference type="SAM" id="Phobius"/>
    </source>
</evidence>
<feature type="transmembrane region" description="Helical" evidence="8">
    <location>
        <begin position="376"/>
        <end position="397"/>
    </location>
</feature>
<evidence type="ECO:0000256" key="1">
    <source>
        <dbReference type="ARBA" id="ARBA00004141"/>
    </source>
</evidence>
<dbReference type="GO" id="GO:0005886">
    <property type="term" value="C:plasma membrane"/>
    <property type="evidence" value="ECO:0007669"/>
    <property type="project" value="TreeGrafter"/>
</dbReference>
<feature type="transmembrane region" description="Helical" evidence="8">
    <location>
        <begin position="352"/>
        <end position="370"/>
    </location>
</feature>
<accession>A0A0N9W0K2</accession>
<feature type="transmembrane region" description="Helical" evidence="8">
    <location>
        <begin position="119"/>
        <end position="137"/>
    </location>
</feature>
<dbReference type="Pfam" id="PF00654">
    <property type="entry name" value="Voltage_CLC"/>
    <property type="match status" value="1"/>
</dbReference>
<dbReference type="EMBL" id="CP012808">
    <property type="protein sequence ID" value="ALH95097.1"/>
    <property type="molecule type" value="Genomic_DNA"/>
</dbReference>
<evidence type="ECO:0000256" key="5">
    <source>
        <dbReference type="ARBA" id="ARBA00023065"/>
    </source>
</evidence>
<keyword evidence="10" id="KW-1185">Reference proteome</keyword>
<dbReference type="InterPro" id="IPR001807">
    <property type="entry name" value="ClC"/>
</dbReference>
<evidence type="ECO:0000313" key="10">
    <source>
        <dbReference type="Proteomes" id="UP000064939"/>
    </source>
</evidence>
<evidence type="ECO:0000313" key="9">
    <source>
        <dbReference type="EMBL" id="ALH95097.1"/>
    </source>
</evidence>
<dbReference type="Gene3D" id="1.10.3080.10">
    <property type="entry name" value="Clc chloride channel"/>
    <property type="match status" value="1"/>
</dbReference>
<dbReference type="SUPFAM" id="SSF81340">
    <property type="entry name" value="Clc chloride channel"/>
    <property type="match status" value="1"/>
</dbReference>
<dbReference type="GO" id="GO:0005247">
    <property type="term" value="F:voltage-gated chloride channel activity"/>
    <property type="evidence" value="ECO:0007669"/>
    <property type="project" value="TreeGrafter"/>
</dbReference>
<feature type="transmembrane region" description="Helical" evidence="8">
    <location>
        <begin position="168"/>
        <end position="192"/>
    </location>
</feature>
<dbReference type="KEGG" id="aei:AOY20_05830"/>
<feature type="transmembrane region" description="Helical" evidence="8">
    <location>
        <begin position="66"/>
        <end position="88"/>
    </location>
</feature>
<feature type="transmembrane region" description="Helical" evidence="8">
    <location>
        <begin position="243"/>
        <end position="267"/>
    </location>
</feature>
<dbReference type="CDD" id="cd01031">
    <property type="entry name" value="EriC"/>
    <property type="match status" value="1"/>
</dbReference>
<dbReference type="PANTHER" id="PTHR45711:SF6">
    <property type="entry name" value="CHLORIDE CHANNEL PROTEIN"/>
    <property type="match status" value="1"/>
</dbReference>
<keyword evidence="6 8" id="KW-0472">Membrane</keyword>
<dbReference type="InterPro" id="IPR014743">
    <property type="entry name" value="Cl-channel_core"/>
</dbReference>
<dbReference type="PANTHER" id="PTHR45711">
    <property type="entry name" value="CHLORIDE CHANNEL PROTEIN"/>
    <property type="match status" value="1"/>
</dbReference>
<feature type="transmembrane region" description="Helical" evidence="8">
    <location>
        <begin position="24"/>
        <end position="46"/>
    </location>
</feature>
<sequence>MHNRKDFAMYAVKKIDSWQMRSPFIILILASIVGALTGAIGSLFQIGIQHIISLRLELTGSTFSNIYLKSFIVFTITALMGAIAYYLVKRFAPESGGSGIPEVEGALLDLRPVRWWRVLPVKFFGGLCALGSGMVLGREGPTVQMGSNLGKMVADTCHLKNKDSQHTLIATGAGAGITTAFNAPLSGILFVIEEMKGEFTYTKASIKAVFVGCVSACVVYQLIMGSAPILNIPNQSAVPLSTIWLYIFLGLALGVIGSLSNFLILTTRKFLDLFYQKKEYLFVLTGALLAGTFGLLTMFLPEITGGGFDLVPNLMNEFYGFYPLLILFALRLIATILCFGSGAPGGIFSPTIALGAILGVLFGIMVKTIFPEYDIQLSTCAVLGMAGLFAASIRAPLTGIVIVMEMTSSYILILPLILTCVAATFMAQTLGSTSLYSAILENTLNKLGIEPDQKN</sequence>
<proteinExistence type="predicted"/>
<name>A0A0N9W0K2_9GAMM</name>
<evidence type="ECO:0000256" key="4">
    <source>
        <dbReference type="ARBA" id="ARBA00022989"/>
    </source>
</evidence>
<reference evidence="9 10" key="1">
    <citation type="journal article" date="2015" name="Int. J. Syst. Evol. Microbiol.">
        <title>Acinetobacter equi sp. nov. isolated from horse faeces.</title>
        <authorList>
            <person name="Poppel M.T."/>
            <person name="Skiebe E."/>
            <person name="Laue M."/>
            <person name="Bergmann H."/>
            <person name="Ebersberger I."/>
            <person name="Garn T."/>
            <person name="Fruth A."/>
            <person name="Baumgardt S."/>
            <person name="Busse H.J."/>
            <person name="Wilharm G."/>
        </authorList>
    </citation>
    <scope>NUCLEOTIDE SEQUENCE [LARGE SCALE GENOMIC DNA]</scope>
    <source>
        <strain evidence="9 10">114</strain>
    </source>
</reference>
<feature type="transmembrane region" description="Helical" evidence="8">
    <location>
        <begin position="279"/>
        <end position="300"/>
    </location>
</feature>
<dbReference type="Proteomes" id="UP000064939">
    <property type="component" value="Chromosome"/>
</dbReference>
<feature type="transmembrane region" description="Helical" evidence="8">
    <location>
        <begin position="409"/>
        <end position="427"/>
    </location>
</feature>
<dbReference type="RefSeq" id="WP_054580993.1">
    <property type="nucleotide sequence ID" value="NZ_CP012808.1"/>
</dbReference>
<evidence type="ECO:0000256" key="2">
    <source>
        <dbReference type="ARBA" id="ARBA00022448"/>
    </source>
</evidence>
<keyword evidence="7" id="KW-0868">Chloride</keyword>
<gene>
    <name evidence="9" type="ORF">AOY20_05830</name>
</gene>
<evidence type="ECO:0000256" key="3">
    <source>
        <dbReference type="ARBA" id="ARBA00022692"/>
    </source>
</evidence>
<dbReference type="PRINTS" id="PR00762">
    <property type="entry name" value="CLCHANNEL"/>
</dbReference>
<feature type="transmembrane region" description="Helical" evidence="8">
    <location>
        <begin position="204"/>
        <end position="223"/>
    </location>
</feature>
<feature type="transmembrane region" description="Helical" evidence="8">
    <location>
        <begin position="320"/>
        <end position="340"/>
    </location>
</feature>
<keyword evidence="2" id="KW-0813">Transport</keyword>
<dbReference type="STRING" id="1324350.AOY20_05830"/>
<dbReference type="NCBIfam" id="NF003640">
    <property type="entry name" value="PRK05277.1"/>
    <property type="match status" value="1"/>
</dbReference>
<protein>
    <submittedName>
        <fullName evidence="9">H(+)/Cl(-) exchange transporter ClcA</fullName>
    </submittedName>
</protein>
<keyword evidence="4 8" id="KW-1133">Transmembrane helix</keyword>